<comment type="caution">
    <text evidence="5">The sequence shown here is derived from an EMBL/GenBank/DDBJ whole genome shotgun (WGS) entry which is preliminary data.</text>
</comment>
<dbReference type="GO" id="GO:0032259">
    <property type="term" value="P:methylation"/>
    <property type="evidence" value="ECO:0007669"/>
    <property type="project" value="UniProtKB-KW"/>
</dbReference>
<dbReference type="InterPro" id="IPR013216">
    <property type="entry name" value="Methyltransf_11"/>
</dbReference>
<dbReference type="Proteomes" id="UP001218218">
    <property type="component" value="Unassembled WGS sequence"/>
</dbReference>
<organism evidence="5 6">
    <name type="scientific">Mycena albidolilacea</name>
    <dbReference type="NCBI Taxonomy" id="1033008"/>
    <lineage>
        <taxon>Eukaryota</taxon>
        <taxon>Fungi</taxon>
        <taxon>Dikarya</taxon>
        <taxon>Basidiomycota</taxon>
        <taxon>Agaricomycotina</taxon>
        <taxon>Agaricomycetes</taxon>
        <taxon>Agaricomycetidae</taxon>
        <taxon>Agaricales</taxon>
        <taxon>Marasmiineae</taxon>
        <taxon>Mycenaceae</taxon>
        <taxon>Mycena</taxon>
    </lineage>
</organism>
<evidence type="ECO:0000256" key="1">
    <source>
        <dbReference type="ARBA" id="ARBA00008361"/>
    </source>
</evidence>
<keyword evidence="3" id="KW-0808">Transferase</keyword>
<dbReference type="InterPro" id="IPR051052">
    <property type="entry name" value="Diverse_substrate_MTase"/>
</dbReference>
<gene>
    <name evidence="5" type="ORF">DFH08DRAFT_715243</name>
</gene>
<dbReference type="EMBL" id="JARIHO010000059">
    <property type="protein sequence ID" value="KAJ7318222.1"/>
    <property type="molecule type" value="Genomic_DNA"/>
</dbReference>
<comment type="similarity">
    <text evidence="1">Belongs to the methyltransferase superfamily.</text>
</comment>
<dbReference type="PANTHER" id="PTHR44942">
    <property type="entry name" value="METHYLTRANSF_11 DOMAIN-CONTAINING PROTEIN"/>
    <property type="match status" value="1"/>
</dbReference>
<sequence length="304" mass="34216">MATFAKSSYDSGSYAASRPTYPRLLYDVVMRFHSEGQHNEGSDRWHRAVDLGCGTGQATIELLANDRPGFQSVIALDPSSNMVQVAQESIPEPFKSLVEFRQSTAEDLSFIQDGTVDMVTAAQSAHWFDWNQVWPELQRILKPGGTFAFWGYSGLRLAQHPELTPLITAYSQGTDPATSLGPHWEPKRKILDNHFLDIAAPARGWADLTRVFYTGAHYPALPAPHEDVILRKRMTWGGGLANYLSTYSSLHRYHDRFPADRERVDGDIATRFRRTLMEAVGTTEETAMVEVEWPLALVVVRKVY</sequence>
<evidence type="ECO:0000256" key="3">
    <source>
        <dbReference type="ARBA" id="ARBA00022679"/>
    </source>
</evidence>
<keyword evidence="6" id="KW-1185">Reference proteome</keyword>
<feature type="domain" description="Methyltransferase type 11" evidence="4">
    <location>
        <begin position="49"/>
        <end position="149"/>
    </location>
</feature>
<keyword evidence="2 5" id="KW-0489">Methyltransferase</keyword>
<dbReference type="AlphaFoldDB" id="A0AAD6ZDM8"/>
<dbReference type="PANTHER" id="PTHR44942:SF4">
    <property type="entry name" value="METHYLTRANSFERASE TYPE 11 DOMAIN-CONTAINING PROTEIN"/>
    <property type="match status" value="1"/>
</dbReference>
<proteinExistence type="inferred from homology"/>
<protein>
    <submittedName>
        <fullName evidence="5">S-adenosyl-L-methionine-dependent methyltransferase</fullName>
    </submittedName>
</protein>
<dbReference type="CDD" id="cd02440">
    <property type="entry name" value="AdoMet_MTases"/>
    <property type="match status" value="1"/>
</dbReference>
<evidence type="ECO:0000259" key="4">
    <source>
        <dbReference type="Pfam" id="PF08241"/>
    </source>
</evidence>
<dbReference type="InterPro" id="IPR029063">
    <property type="entry name" value="SAM-dependent_MTases_sf"/>
</dbReference>
<dbReference type="Gene3D" id="3.40.50.150">
    <property type="entry name" value="Vaccinia Virus protein VP39"/>
    <property type="match status" value="1"/>
</dbReference>
<evidence type="ECO:0000313" key="5">
    <source>
        <dbReference type="EMBL" id="KAJ7318222.1"/>
    </source>
</evidence>
<dbReference type="Pfam" id="PF08241">
    <property type="entry name" value="Methyltransf_11"/>
    <property type="match status" value="1"/>
</dbReference>
<dbReference type="GO" id="GO:0008757">
    <property type="term" value="F:S-adenosylmethionine-dependent methyltransferase activity"/>
    <property type="evidence" value="ECO:0007669"/>
    <property type="project" value="InterPro"/>
</dbReference>
<evidence type="ECO:0000313" key="6">
    <source>
        <dbReference type="Proteomes" id="UP001218218"/>
    </source>
</evidence>
<accession>A0AAD6ZDM8</accession>
<name>A0AAD6ZDM8_9AGAR</name>
<evidence type="ECO:0000256" key="2">
    <source>
        <dbReference type="ARBA" id="ARBA00022603"/>
    </source>
</evidence>
<dbReference type="SUPFAM" id="SSF53335">
    <property type="entry name" value="S-adenosyl-L-methionine-dependent methyltransferases"/>
    <property type="match status" value="1"/>
</dbReference>
<reference evidence="5" key="1">
    <citation type="submission" date="2023-03" db="EMBL/GenBank/DDBJ databases">
        <title>Massive genome expansion in bonnet fungi (Mycena s.s.) driven by repeated elements and novel gene families across ecological guilds.</title>
        <authorList>
            <consortium name="Lawrence Berkeley National Laboratory"/>
            <person name="Harder C.B."/>
            <person name="Miyauchi S."/>
            <person name="Viragh M."/>
            <person name="Kuo A."/>
            <person name="Thoen E."/>
            <person name="Andreopoulos B."/>
            <person name="Lu D."/>
            <person name="Skrede I."/>
            <person name="Drula E."/>
            <person name="Henrissat B."/>
            <person name="Morin E."/>
            <person name="Kohler A."/>
            <person name="Barry K."/>
            <person name="LaButti K."/>
            <person name="Morin E."/>
            <person name="Salamov A."/>
            <person name="Lipzen A."/>
            <person name="Mereny Z."/>
            <person name="Hegedus B."/>
            <person name="Baldrian P."/>
            <person name="Stursova M."/>
            <person name="Weitz H."/>
            <person name="Taylor A."/>
            <person name="Grigoriev I.V."/>
            <person name="Nagy L.G."/>
            <person name="Martin F."/>
            <person name="Kauserud H."/>
        </authorList>
    </citation>
    <scope>NUCLEOTIDE SEQUENCE</scope>
    <source>
        <strain evidence="5">CBHHK002</strain>
    </source>
</reference>